<dbReference type="PANTHER" id="PTHR30386:SF26">
    <property type="entry name" value="TRANSPORT PROTEIN COMB"/>
    <property type="match status" value="1"/>
</dbReference>
<comment type="subcellular location">
    <subcellularLocation>
        <location evidence="1">Membrane</location>
        <topology evidence="1">Single-pass membrane protein</topology>
    </subcellularLocation>
</comment>
<accession>A0A5C6RTE5</accession>
<keyword evidence="3 6" id="KW-1133">Transmembrane helix</keyword>
<dbReference type="PANTHER" id="PTHR30386">
    <property type="entry name" value="MEMBRANE FUSION SUBUNIT OF EMRAB-TOLC MULTIDRUG EFFLUX PUMP"/>
    <property type="match status" value="1"/>
</dbReference>
<feature type="transmembrane region" description="Helical" evidence="6">
    <location>
        <begin position="44"/>
        <end position="66"/>
    </location>
</feature>
<evidence type="ECO:0000313" key="7">
    <source>
        <dbReference type="EMBL" id="TXB65558.1"/>
    </source>
</evidence>
<sequence>MPGAPISSLSETSLNLENKGHTGPEGESVPLLVRQMLGRPPGWALRWGMVAAGVALALLIALAAVIRYPDVVEAEVLLWEGGLPIEVRAPFSGVVALWVEDGQQVAEGEWLFSRKGSMSGAAAEELEAWLAGGAAGSLPSLEGLGILEAPWAAYLQARLALEDETHLSAISQQLASLAVQQRAQEQLDSVFTAQAFSLEREAALAEVDWERAKTLLAGGGISQLEVDRAEVAWLRAMEALRQVALAQQGNNRELQRLRREQIILREQGRQQLRERESELSLSLAQLKSAYATWRSAAVGEAPVSGRVQLRRQLQDGVYIPAGGAMLALVPDEPQQGCHAAGFLSAKGLGKVRPGQPARLSLPGYPEAEFGALQATVSSIGQVAEESQWPLSLIVECPWVTVYGDTLSIKPGTPALARIRTADRSLLQRLAGQLWMLAGH</sequence>
<evidence type="ECO:0000256" key="2">
    <source>
        <dbReference type="ARBA" id="ARBA00022692"/>
    </source>
</evidence>
<dbReference type="PRINTS" id="PR01490">
    <property type="entry name" value="RTXTOXIND"/>
</dbReference>
<evidence type="ECO:0000256" key="6">
    <source>
        <dbReference type="SAM" id="Phobius"/>
    </source>
</evidence>
<comment type="caution">
    <text evidence="7">The sequence shown here is derived from an EMBL/GenBank/DDBJ whole genome shotgun (WGS) entry which is preliminary data.</text>
</comment>
<gene>
    <name evidence="7" type="ORF">FRY97_06145</name>
</gene>
<feature type="compositionally biased region" description="Low complexity" evidence="5">
    <location>
        <begin position="7"/>
        <end position="17"/>
    </location>
</feature>
<keyword evidence="4 6" id="KW-0472">Membrane</keyword>
<organism evidence="7 8">
    <name type="scientific">Phaeodactylibacter luteus</name>
    <dbReference type="NCBI Taxonomy" id="1564516"/>
    <lineage>
        <taxon>Bacteria</taxon>
        <taxon>Pseudomonadati</taxon>
        <taxon>Bacteroidota</taxon>
        <taxon>Saprospiria</taxon>
        <taxon>Saprospirales</taxon>
        <taxon>Haliscomenobacteraceae</taxon>
        <taxon>Phaeodactylibacter</taxon>
    </lineage>
</organism>
<reference evidence="7 8" key="1">
    <citation type="submission" date="2019-08" db="EMBL/GenBank/DDBJ databases">
        <title>Genome of Phaeodactylibacter luteus.</title>
        <authorList>
            <person name="Bowman J.P."/>
        </authorList>
    </citation>
    <scope>NUCLEOTIDE SEQUENCE [LARGE SCALE GENOMIC DNA]</scope>
    <source>
        <strain evidence="7 8">KCTC 42180</strain>
    </source>
</reference>
<dbReference type="OrthoDB" id="7057889at2"/>
<name>A0A5C6RTE5_9BACT</name>
<proteinExistence type="predicted"/>
<evidence type="ECO:0000256" key="4">
    <source>
        <dbReference type="ARBA" id="ARBA00023136"/>
    </source>
</evidence>
<dbReference type="AlphaFoldDB" id="A0A5C6RTE5"/>
<protein>
    <submittedName>
        <fullName evidence="7">HlyD family efflux transporter periplasmic adaptor subunit</fullName>
    </submittedName>
</protein>
<keyword evidence="8" id="KW-1185">Reference proteome</keyword>
<evidence type="ECO:0000256" key="1">
    <source>
        <dbReference type="ARBA" id="ARBA00004167"/>
    </source>
</evidence>
<dbReference type="GO" id="GO:0016020">
    <property type="term" value="C:membrane"/>
    <property type="evidence" value="ECO:0007669"/>
    <property type="project" value="UniProtKB-SubCell"/>
</dbReference>
<dbReference type="Proteomes" id="UP000321580">
    <property type="component" value="Unassembled WGS sequence"/>
</dbReference>
<dbReference type="InterPro" id="IPR050739">
    <property type="entry name" value="MFP"/>
</dbReference>
<keyword evidence="2 6" id="KW-0812">Transmembrane</keyword>
<dbReference type="EMBL" id="VOOR01000009">
    <property type="protein sequence ID" value="TXB65558.1"/>
    <property type="molecule type" value="Genomic_DNA"/>
</dbReference>
<feature type="region of interest" description="Disordered" evidence="5">
    <location>
        <begin position="1"/>
        <end position="27"/>
    </location>
</feature>
<evidence type="ECO:0000313" key="8">
    <source>
        <dbReference type="Proteomes" id="UP000321580"/>
    </source>
</evidence>
<evidence type="ECO:0000256" key="3">
    <source>
        <dbReference type="ARBA" id="ARBA00022989"/>
    </source>
</evidence>
<evidence type="ECO:0000256" key="5">
    <source>
        <dbReference type="SAM" id="MobiDB-lite"/>
    </source>
</evidence>